<protein>
    <submittedName>
        <fullName evidence="3">EAL and modified HD-GYP domain-containing signal transduction protein</fullName>
    </submittedName>
</protein>
<dbReference type="SMART" id="SM00052">
    <property type="entry name" value="EAL"/>
    <property type="match status" value="1"/>
</dbReference>
<dbReference type="InterPro" id="IPR001633">
    <property type="entry name" value="EAL_dom"/>
</dbReference>
<dbReference type="AlphaFoldDB" id="A0A1M6S8V9"/>
<dbReference type="STRING" id="381751.SAMN05444391_0927"/>
<reference evidence="3 4" key="1">
    <citation type="submission" date="2016-11" db="EMBL/GenBank/DDBJ databases">
        <authorList>
            <person name="Jaros S."/>
            <person name="Januszkiewicz K."/>
            <person name="Wedrychowicz H."/>
        </authorList>
    </citation>
    <scope>NUCLEOTIDE SEQUENCE [LARGE SCALE GENOMIC DNA]</scope>
    <source>
        <strain evidence="3 4">DSM 19557</strain>
    </source>
</reference>
<dbReference type="EMBL" id="LT670846">
    <property type="protein sequence ID" value="SHK41129.1"/>
    <property type="molecule type" value="Genomic_DNA"/>
</dbReference>
<name>A0A1M6S8V9_9AQUI</name>
<dbReference type="InterPro" id="IPR014408">
    <property type="entry name" value="dGMP_Pdiesterase_EAL/HD-GYP"/>
</dbReference>
<evidence type="ECO:0000259" key="2">
    <source>
        <dbReference type="PROSITE" id="PS51833"/>
    </source>
</evidence>
<dbReference type="Pfam" id="PF00563">
    <property type="entry name" value="EAL"/>
    <property type="match status" value="1"/>
</dbReference>
<dbReference type="CDD" id="cd01948">
    <property type="entry name" value="EAL"/>
    <property type="match status" value="1"/>
</dbReference>
<feature type="domain" description="HDOD" evidence="2">
    <location>
        <begin position="198"/>
        <end position="384"/>
    </location>
</feature>
<dbReference type="OrthoDB" id="9721at2"/>
<dbReference type="InterPro" id="IPR052340">
    <property type="entry name" value="RNase_Y/CdgJ"/>
</dbReference>
<dbReference type="InterPro" id="IPR035919">
    <property type="entry name" value="EAL_sf"/>
</dbReference>
<dbReference type="PANTHER" id="PTHR33525">
    <property type="match status" value="1"/>
</dbReference>
<dbReference type="RefSeq" id="WP_079654056.1">
    <property type="nucleotide sequence ID" value="NZ_LT670846.1"/>
</dbReference>
<dbReference type="PIRSF" id="PIRSF003180">
    <property type="entry name" value="DiGMPpdiest_YuxH"/>
    <property type="match status" value="1"/>
</dbReference>
<dbReference type="Gene3D" id="1.10.3210.10">
    <property type="entry name" value="Hypothetical protein af1432"/>
    <property type="match status" value="1"/>
</dbReference>
<dbReference type="InterPro" id="IPR013976">
    <property type="entry name" value="HDOD"/>
</dbReference>
<accession>A0A1M6S8V9</accession>
<dbReference type="PROSITE" id="PS51833">
    <property type="entry name" value="HDOD"/>
    <property type="match status" value="1"/>
</dbReference>
<evidence type="ECO:0000313" key="4">
    <source>
        <dbReference type="Proteomes" id="UP000189810"/>
    </source>
</evidence>
<sequence length="408" mass="46274">MYGVYKQGIYNRRGELVFYELFLEETTSGKYPEGVDPLKATSIVIDVITELGPRNVGGGKLLFINVPAIFLEASMFDLLPPEYIGIELVENKRLSSTFYENIKVLLRRGFKFCIDDFGFEKIDYLPLLNKCHYVKIDIKNSPYDEEELTEVIGILKDLKKGIIAKNIETKEDYEFAIELGFDFFQGFYLAKPIRVKDARTVAFIKTTILKLYEALKKGDIKNVVEVLEKDVGATYKLLKFASSAYFPKPKRISTVDEAVAYLGLDNLVKFTIILALSEVFADDDDIEIWKKALFKAILMEKLASIYAPHIKEKAYLAGLFSTASEALNQSPEEVARELSLDEDIIQAYEGKPNEIGFLLSISNLLEDVNKNESLLGKVARLLNISKEHIEDIIQQAKKESEKLLSYTS</sequence>
<evidence type="ECO:0000259" key="1">
    <source>
        <dbReference type="PROSITE" id="PS50883"/>
    </source>
</evidence>
<dbReference type="PANTHER" id="PTHR33525:SF4">
    <property type="entry name" value="CYCLIC DI-GMP PHOSPHODIESTERASE CDGJ"/>
    <property type="match status" value="1"/>
</dbReference>
<dbReference type="SUPFAM" id="SSF141868">
    <property type="entry name" value="EAL domain-like"/>
    <property type="match status" value="1"/>
</dbReference>
<dbReference type="Proteomes" id="UP000189810">
    <property type="component" value="Chromosome I"/>
</dbReference>
<keyword evidence="4" id="KW-1185">Reference proteome</keyword>
<organism evidence="3 4">
    <name type="scientific">Thermocrinis minervae</name>
    <dbReference type="NCBI Taxonomy" id="381751"/>
    <lineage>
        <taxon>Bacteria</taxon>
        <taxon>Pseudomonadati</taxon>
        <taxon>Aquificota</taxon>
        <taxon>Aquificia</taxon>
        <taxon>Aquificales</taxon>
        <taxon>Aquificaceae</taxon>
        <taxon>Thermocrinis</taxon>
    </lineage>
</organism>
<dbReference type="Pfam" id="PF08668">
    <property type="entry name" value="HDOD"/>
    <property type="match status" value="1"/>
</dbReference>
<evidence type="ECO:0000313" key="3">
    <source>
        <dbReference type="EMBL" id="SHK41129.1"/>
    </source>
</evidence>
<dbReference type="SUPFAM" id="SSF109604">
    <property type="entry name" value="HD-domain/PDEase-like"/>
    <property type="match status" value="1"/>
</dbReference>
<dbReference type="PROSITE" id="PS50883">
    <property type="entry name" value="EAL"/>
    <property type="match status" value="1"/>
</dbReference>
<gene>
    <name evidence="3" type="ORF">SAMN05444391_0927</name>
</gene>
<feature type="domain" description="EAL" evidence="1">
    <location>
        <begin position="1"/>
        <end position="206"/>
    </location>
</feature>
<dbReference type="Gene3D" id="3.20.20.450">
    <property type="entry name" value="EAL domain"/>
    <property type="match status" value="1"/>
</dbReference>
<proteinExistence type="predicted"/>